<dbReference type="GO" id="GO:0006412">
    <property type="term" value="P:translation"/>
    <property type="evidence" value="ECO:0007669"/>
    <property type="project" value="TreeGrafter"/>
</dbReference>
<reference evidence="5" key="1">
    <citation type="submission" date="2022-10" db="EMBL/GenBank/DDBJ databases">
        <authorList>
            <person name="Aires J."/>
            <person name="Mesa V."/>
        </authorList>
    </citation>
    <scope>NUCLEOTIDE SEQUENCE</scope>
    <source>
        <strain evidence="5">Clostridium neonatale JD116</strain>
    </source>
</reference>
<evidence type="ECO:0000313" key="6">
    <source>
        <dbReference type="Proteomes" id="UP001189143"/>
    </source>
</evidence>
<feature type="domain" description="S1 motif" evidence="4">
    <location>
        <begin position="134"/>
        <end position="206"/>
    </location>
</feature>
<gene>
    <name evidence="5" type="ORF">CNEO2_180055</name>
</gene>
<protein>
    <submittedName>
        <fullName evidence="5">S1 RNA-binding domain-containing protein</fullName>
    </submittedName>
</protein>
<dbReference type="PANTHER" id="PTHR10724">
    <property type="entry name" value="30S RIBOSOMAL PROTEIN S1"/>
    <property type="match status" value="1"/>
</dbReference>
<dbReference type="AlphaFoldDB" id="A0AAD1YDN0"/>
<dbReference type="InterPro" id="IPR003029">
    <property type="entry name" value="S1_domain"/>
</dbReference>
<dbReference type="EMBL" id="CAMTCP010000099">
    <property type="protein sequence ID" value="CAI3551400.1"/>
    <property type="molecule type" value="Genomic_DNA"/>
</dbReference>
<keyword evidence="2" id="KW-0689">Ribosomal protein</keyword>
<proteinExistence type="inferred from homology"/>
<organism evidence="5 6">
    <name type="scientific">Clostridium neonatale</name>
    <dbReference type="NCBI Taxonomy" id="137838"/>
    <lineage>
        <taxon>Bacteria</taxon>
        <taxon>Bacillati</taxon>
        <taxon>Bacillota</taxon>
        <taxon>Clostridia</taxon>
        <taxon>Eubacteriales</taxon>
        <taxon>Clostridiaceae</taxon>
        <taxon>Clostridium</taxon>
    </lineage>
</organism>
<evidence type="ECO:0000256" key="2">
    <source>
        <dbReference type="ARBA" id="ARBA00022980"/>
    </source>
</evidence>
<evidence type="ECO:0000256" key="3">
    <source>
        <dbReference type="ARBA" id="ARBA00023274"/>
    </source>
</evidence>
<evidence type="ECO:0000259" key="4">
    <source>
        <dbReference type="PROSITE" id="PS50126"/>
    </source>
</evidence>
<name>A0AAD1YDN0_9CLOT</name>
<comment type="caution">
    <text evidence="5">The sequence shown here is derived from an EMBL/GenBank/DDBJ whole genome shotgun (WGS) entry which is preliminary data.</text>
</comment>
<dbReference type="GO" id="GO:0003735">
    <property type="term" value="F:structural constituent of ribosome"/>
    <property type="evidence" value="ECO:0007669"/>
    <property type="project" value="TreeGrafter"/>
</dbReference>
<accession>A0AAD1YDN0</accession>
<dbReference type="PANTHER" id="PTHR10724:SF7">
    <property type="entry name" value="SMALL RIBOSOMAL SUBUNIT PROTEIN BS1C"/>
    <property type="match status" value="1"/>
</dbReference>
<dbReference type="SUPFAM" id="SSF50249">
    <property type="entry name" value="Nucleic acid-binding proteins"/>
    <property type="match status" value="2"/>
</dbReference>
<comment type="similarity">
    <text evidence="1">Belongs to the bacterial ribosomal protein bS1 family.</text>
</comment>
<evidence type="ECO:0000256" key="1">
    <source>
        <dbReference type="ARBA" id="ARBA00006767"/>
    </source>
</evidence>
<dbReference type="Pfam" id="PF00575">
    <property type="entry name" value="S1"/>
    <property type="match status" value="1"/>
</dbReference>
<sequence length="284" mass="31930">MDKLENIIELDDKLLEIDDSNEYALNHEEALSILKEGLLNETYFSGLCNKCDSDGNLYIDINGITCIMERNEVSIPIGEENVHKGLYQKKVGAKVQGKVIKIDDTDNSNIKIYLSRKDFVKKIRSLYNSSLQIGTVVKGVITNIDETKGVFVDIGGDYVGIIPRGNLENLYVTNLTDHVSIGEVVKVVVIELNRNKAGDIVHLALDRKSLLPKFRTLAKNYKKGDILLAKIKSIQANGIYCSLDKHLDVICDFNSNKYRIDQNVRVRINSVKYDKHRITGSIIS</sequence>
<dbReference type="PROSITE" id="PS50126">
    <property type="entry name" value="S1"/>
    <property type="match status" value="1"/>
</dbReference>
<dbReference type="GO" id="GO:0003729">
    <property type="term" value="F:mRNA binding"/>
    <property type="evidence" value="ECO:0007669"/>
    <property type="project" value="TreeGrafter"/>
</dbReference>
<dbReference type="GO" id="GO:0005840">
    <property type="term" value="C:ribosome"/>
    <property type="evidence" value="ECO:0007669"/>
    <property type="project" value="UniProtKB-KW"/>
</dbReference>
<dbReference type="RefSeq" id="WP_317049212.1">
    <property type="nucleotide sequence ID" value="NZ_CAMRXC010000066.1"/>
</dbReference>
<dbReference type="SMART" id="SM00316">
    <property type="entry name" value="S1"/>
    <property type="match status" value="3"/>
</dbReference>
<dbReference type="InterPro" id="IPR050437">
    <property type="entry name" value="Ribos_protein_bS1-like"/>
</dbReference>
<dbReference type="Gene3D" id="2.40.50.140">
    <property type="entry name" value="Nucleic acid-binding proteins"/>
    <property type="match status" value="1"/>
</dbReference>
<evidence type="ECO:0000313" key="5">
    <source>
        <dbReference type="EMBL" id="CAI3551400.1"/>
    </source>
</evidence>
<dbReference type="InterPro" id="IPR012340">
    <property type="entry name" value="NA-bd_OB-fold"/>
</dbReference>
<dbReference type="Proteomes" id="UP001189143">
    <property type="component" value="Unassembled WGS sequence"/>
</dbReference>
<keyword evidence="3" id="KW-0687">Ribonucleoprotein</keyword>
<dbReference type="GO" id="GO:1990904">
    <property type="term" value="C:ribonucleoprotein complex"/>
    <property type="evidence" value="ECO:0007669"/>
    <property type="project" value="UniProtKB-KW"/>
</dbReference>